<evidence type="ECO:0000256" key="1">
    <source>
        <dbReference type="SAM" id="Phobius"/>
    </source>
</evidence>
<feature type="transmembrane region" description="Helical" evidence="1">
    <location>
        <begin position="12"/>
        <end position="29"/>
    </location>
</feature>
<protein>
    <submittedName>
        <fullName evidence="2">Uncharacterized protein</fullName>
    </submittedName>
</protein>
<keyword evidence="1" id="KW-1133">Transmembrane helix</keyword>
<dbReference type="EMBL" id="HACA01029154">
    <property type="protein sequence ID" value="CDW46515.1"/>
    <property type="molecule type" value="Transcribed_RNA"/>
</dbReference>
<keyword evidence="1" id="KW-0472">Membrane</keyword>
<evidence type="ECO:0000313" key="2">
    <source>
        <dbReference type="EMBL" id="CDW46515.1"/>
    </source>
</evidence>
<organism evidence="2">
    <name type="scientific">Lepeophtheirus salmonis</name>
    <name type="common">Salmon louse</name>
    <name type="synonym">Caligus salmonis</name>
    <dbReference type="NCBI Taxonomy" id="72036"/>
    <lineage>
        <taxon>Eukaryota</taxon>
        <taxon>Metazoa</taxon>
        <taxon>Ecdysozoa</taxon>
        <taxon>Arthropoda</taxon>
        <taxon>Crustacea</taxon>
        <taxon>Multicrustacea</taxon>
        <taxon>Hexanauplia</taxon>
        <taxon>Copepoda</taxon>
        <taxon>Siphonostomatoida</taxon>
        <taxon>Caligidae</taxon>
        <taxon>Lepeophtheirus</taxon>
    </lineage>
</organism>
<accession>A0A0K2V867</accession>
<proteinExistence type="predicted"/>
<reference evidence="2" key="1">
    <citation type="submission" date="2014-05" db="EMBL/GenBank/DDBJ databases">
        <authorList>
            <person name="Chronopoulou M."/>
        </authorList>
    </citation>
    <scope>NUCLEOTIDE SEQUENCE</scope>
    <source>
        <tissue evidence="2">Whole organism</tissue>
    </source>
</reference>
<keyword evidence="1" id="KW-0812">Transmembrane</keyword>
<dbReference type="AlphaFoldDB" id="A0A0K2V867"/>
<sequence length="43" mass="5061">MKEDPGFCSCYLNIYFLSYKAVLIIFPFLKREHIKSSHECVCS</sequence>
<name>A0A0K2V867_LEPSM</name>